<evidence type="ECO:0000256" key="3">
    <source>
        <dbReference type="ARBA" id="ARBA00006958"/>
    </source>
</evidence>
<dbReference type="AlphaFoldDB" id="A0A9D3S493"/>
<feature type="domain" description="DUF8040" evidence="9">
    <location>
        <begin position="68"/>
        <end position="148"/>
    </location>
</feature>
<dbReference type="Pfam" id="PF26138">
    <property type="entry name" value="DUF8040"/>
    <property type="match status" value="1"/>
</dbReference>
<dbReference type="Pfam" id="PF13359">
    <property type="entry name" value="DDE_Tnp_4"/>
    <property type="match status" value="1"/>
</dbReference>
<keyword evidence="4" id="KW-0540">Nuclease</keyword>
<evidence type="ECO:0000259" key="9">
    <source>
        <dbReference type="Pfam" id="PF26138"/>
    </source>
</evidence>
<comment type="caution">
    <text evidence="10">The sequence shown here is derived from an EMBL/GenBank/DDBJ whole genome shotgun (WGS) entry which is preliminary data.</text>
</comment>
<dbReference type="EMBL" id="JAFIRN010000002">
    <property type="protein sequence ID" value="KAG5854939.1"/>
    <property type="molecule type" value="Genomic_DNA"/>
</dbReference>
<sequence length="302" mass="34555">MLALEQGKRILQAIAEIDREMTETDSRHHAERTRKICEYYRIRRVSPSVWVHSRATEWWEIVVPTFTEAQWIKNFRMSKDTFLYLCRRLQPELGRHDTNYRYCVPIQKIVAIALWKLATNSEYRSISHLFGVGIATVCHCVHNFCSSVEKVLMAEVIQCPTSEKLKEMATYFERRWGLPQCVGAIDGSHIPILGPEEYHTEYFNRKGWHSIILQAAVDGRGLFWNVFVGAAGSLHDARVLRLSGLWGLVDLGLLLPDETKNICGHDVGYYILADAAYPLKSWLMKPFTDNGRPQNGQSQGGG</sequence>
<comment type="subcellular location">
    <subcellularLocation>
        <location evidence="2">Nucleus</location>
    </subcellularLocation>
</comment>
<keyword evidence="5" id="KW-0479">Metal-binding</keyword>
<evidence type="ECO:0000256" key="1">
    <source>
        <dbReference type="ARBA" id="ARBA00001968"/>
    </source>
</evidence>
<dbReference type="GO" id="GO:0004518">
    <property type="term" value="F:nuclease activity"/>
    <property type="evidence" value="ECO:0007669"/>
    <property type="project" value="UniProtKB-KW"/>
</dbReference>
<keyword evidence="7" id="KW-0539">Nucleus</keyword>
<dbReference type="InterPro" id="IPR027806">
    <property type="entry name" value="HARBI1_dom"/>
</dbReference>
<dbReference type="GO" id="GO:0005634">
    <property type="term" value="C:nucleus"/>
    <property type="evidence" value="ECO:0007669"/>
    <property type="project" value="UniProtKB-SubCell"/>
</dbReference>
<keyword evidence="11" id="KW-1185">Reference proteome</keyword>
<comment type="similarity">
    <text evidence="3">Belongs to the HARBI1 family.</text>
</comment>
<dbReference type="GO" id="GO:0046872">
    <property type="term" value="F:metal ion binding"/>
    <property type="evidence" value="ECO:0007669"/>
    <property type="project" value="UniProtKB-KW"/>
</dbReference>
<proteinExistence type="inferred from homology"/>
<evidence type="ECO:0000256" key="6">
    <source>
        <dbReference type="ARBA" id="ARBA00022801"/>
    </source>
</evidence>
<evidence type="ECO:0000313" key="10">
    <source>
        <dbReference type="EMBL" id="KAG5854939.1"/>
    </source>
</evidence>
<dbReference type="InterPro" id="IPR058353">
    <property type="entry name" value="DUF8040"/>
</dbReference>
<dbReference type="GO" id="GO:0016787">
    <property type="term" value="F:hydrolase activity"/>
    <property type="evidence" value="ECO:0007669"/>
    <property type="project" value="UniProtKB-KW"/>
</dbReference>
<dbReference type="PANTHER" id="PTHR22930:SF236">
    <property type="entry name" value="PROTEIN ALP1-LIKE-RELATED"/>
    <property type="match status" value="1"/>
</dbReference>
<organism evidence="10 11">
    <name type="scientific">Anguilla anguilla</name>
    <name type="common">European freshwater eel</name>
    <name type="synonym">Muraena anguilla</name>
    <dbReference type="NCBI Taxonomy" id="7936"/>
    <lineage>
        <taxon>Eukaryota</taxon>
        <taxon>Metazoa</taxon>
        <taxon>Chordata</taxon>
        <taxon>Craniata</taxon>
        <taxon>Vertebrata</taxon>
        <taxon>Euteleostomi</taxon>
        <taxon>Actinopterygii</taxon>
        <taxon>Neopterygii</taxon>
        <taxon>Teleostei</taxon>
        <taxon>Anguilliformes</taxon>
        <taxon>Anguillidae</taxon>
        <taxon>Anguilla</taxon>
    </lineage>
</organism>
<evidence type="ECO:0000313" key="11">
    <source>
        <dbReference type="Proteomes" id="UP001044222"/>
    </source>
</evidence>
<dbReference type="PANTHER" id="PTHR22930">
    <property type="match status" value="1"/>
</dbReference>
<evidence type="ECO:0000256" key="2">
    <source>
        <dbReference type="ARBA" id="ARBA00004123"/>
    </source>
</evidence>
<evidence type="ECO:0000256" key="5">
    <source>
        <dbReference type="ARBA" id="ARBA00022723"/>
    </source>
</evidence>
<feature type="domain" description="DDE Tnp4" evidence="8">
    <location>
        <begin position="185"/>
        <end position="295"/>
    </location>
</feature>
<evidence type="ECO:0000256" key="4">
    <source>
        <dbReference type="ARBA" id="ARBA00022722"/>
    </source>
</evidence>
<name>A0A9D3S493_ANGAN</name>
<keyword evidence="6" id="KW-0378">Hydrolase</keyword>
<comment type="cofactor">
    <cofactor evidence="1">
        <name>a divalent metal cation</name>
        <dbReference type="ChEBI" id="CHEBI:60240"/>
    </cofactor>
</comment>
<reference evidence="10" key="1">
    <citation type="submission" date="2021-01" db="EMBL/GenBank/DDBJ databases">
        <title>A chromosome-scale assembly of European eel, Anguilla anguilla.</title>
        <authorList>
            <person name="Henkel C."/>
            <person name="Jong-Raadsen S.A."/>
            <person name="Dufour S."/>
            <person name="Weltzien F.-A."/>
            <person name="Palstra A.P."/>
            <person name="Pelster B."/>
            <person name="Spaink H.P."/>
            <person name="Van Den Thillart G.E."/>
            <person name="Jansen H."/>
            <person name="Zahm M."/>
            <person name="Klopp C."/>
            <person name="Cedric C."/>
            <person name="Louis A."/>
            <person name="Berthelot C."/>
            <person name="Parey E."/>
            <person name="Roest Crollius H."/>
            <person name="Montfort J."/>
            <person name="Robinson-Rechavi M."/>
            <person name="Bucao C."/>
            <person name="Bouchez O."/>
            <person name="Gislard M."/>
            <person name="Lluch J."/>
            <person name="Milhes M."/>
            <person name="Lampietro C."/>
            <person name="Lopez Roques C."/>
            <person name="Donnadieu C."/>
            <person name="Braasch I."/>
            <person name="Desvignes T."/>
            <person name="Postlethwait J."/>
            <person name="Bobe J."/>
            <person name="Guiguen Y."/>
            <person name="Dirks R."/>
        </authorList>
    </citation>
    <scope>NUCLEOTIDE SEQUENCE</scope>
    <source>
        <strain evidence="10">Tag_6206</strain>
        <tissue evidence="10">Liver</tissue>
    </source>
</reference>
<gene>
    <name evidence="10" type="ORF">ANANG_G00043380</name>
</gene>
<protein>
    <recommendedName>
        <fullName evidence="12">DDE Tnp4 domain-containing protein</fullName>
    </recommendedName>
</protein>
<dbReference type="InterPro" id="IPR045249">
    <property type="entry name" value="HARBI1-like"/>
</dbReference>
<evidence type="ECO:0000259" key="8">
    <source>
        <dbReference type="Pfam" id="PF13359"/>
    </source>
</evidence>
<evidence type="ECO:0000256" key="7">
    <source>
        <dbReference type="ARBA" id="ARBA00023242"/>
    </source>
</evidence>
<evidence type="ECO:0008006" key="12">
    <source>
        <dbReference type="Google" id="ProtNLM"/>
    </source>
</evidence>
<dbReference type="Proteomes" id="UP001044222">
    <property type="component" value="Unassembled WGS sequence"/>
</dbReference>
<accession>A0A9D3S493</accession>